<protein>
    <submittedName>
        <fullName evidence="1">Uncharacterized protein</fullName>
    </submittedName>
</protein>
<organism evidence="1">
    <name type="scientific">Trichodesmium erythraeum (strain IMS101)</name>
    <dbReference type="NCBI Taxonomy" id="203124"/>
    <lineage>
        <taxon>Bacteria</taxon>
        <taxon>Bacillati</taxon>
        <taxon>Cyanobacteriota</taxon>
        <taxon>Cyanophyceae</taxon>
        <taxon>Oscillatoriophycideae</taxon>
        <taxon>Oscillatoriales</taxon>
        <taxon>Microcoleaceae</taxon>
        <taxon>Trichodesmium</taxon>
    </lineage>
</organism>
<evidence type="ECO:0000313" key="1">
    <source>
        <dbReference type="EMBL" id="ABG51936.1"/>
    </source>
</evidence>
<dbReference type="KEGG" id="ter:Tery_2753"/>
<dbReference type="OrthoDB" id="9816277at2"/>
<proteinExistence type="predicted"/>
<sequence>MLVEHLKLDFNDYGKAKESEQARGVEGNKIDSVEWQAQYFVSCLLMPKSILKEKRESRNLSKWSKLDEIKDEIGVSTSKI</sequence>
<dbReference type="RefSeq" id="WP_011612297.1">
    <property type="nucleotide sequence ID" value="NC_008312.1"/>
</dbReference>
<name>Q110Y8_TRIEI</name>
<dbReference type="EMBL" id="CP000393">
    <property type="protein sequence ID" value="ABG51936.1"/>
    <property type="molecule type" value="Genomic_DNA"/>
</dbReference>
<accession>Q110Y8</accession>
<dbReference type="eggNOG" id="COG2856">
    <property type="taxonomic scope" value="Bacteria"/>
</dbReference>
<dbReference type="AlphaFoldDB" id="Q110Y8"/>
<dbReference type="HOGENOM" id="CLU_2588704_0_0_3"/>
<reference evidence="1" key="1">
    <citation type="submission" date="2006-06" db="EMBL/GenBank/DDBJ databases">
        <title>Complete sequence of Trichodesmium erythraeum IMS101.</title>
        <authorList>
            <consortium name="US DOE Joint Genome Institute"/>
            <person name="Copeland A."/>
            <person name="Lucas S."/>
            <person name="Lapidus A."/>
            <person name="Barry K."/>
            <person name="Detter J.C."/>
            <person name="Glavina del Rio T."/>
            <person name="Hammon N."/>
            <person name="Israni S."/>
            <person name="Dalin E."/>
            <person name="Tice H."/>
            <person name="Pitluck S."/>
            <person name="Kiss H."/>
            <person name="Munk A.C."/>
            <person name="Brettin T."/>
            <person name="Bruce D."/>
            <person name="Han C."/>
            <person name="Tapia R."/>
            <person name="Gilna P."/>
            <person name="Schmutz J."/>
            <person name="Larimer F."/>
            <person name="Land M."/>
            <person name="Hauser L."/>
            <person name="Kyrpides N."/>
            <person name="Kim E."/>
            <person name="Richardson P."/>
        </authorList>
    </citation>
    <scope>NUCLEOTIDE SEQUENCE [LARGE SCALE GENOMIC DNA]</scope>
    <source>
        <strain evidence="1">IMS101</strain>
    </source>
</reference>
<gene>
    <name evidence="1" type="ordered locus">Tery_2753</name>
</gene>